<proteinExistence type="predicted"/>
<reference evidence="2 3" key="1">
    <citation type="submission" date="2014-03" db="EMBL/GenBank/DDBJ databases">
        <title>Whole genome sequence of Novosphingobium resinovorum KF1.</title>
        <authorList>
            <person name="Gan H.M."/>
            <person name="Gan H.Y."/>
            <person name="Chew T.H."/>
            <person name="Savka M.A."/>
        </authorList>
    </citation>
    <scope>NUCLEOTIDE SEQUENCE [LARGE SCALE GENOMIC DNA]</scope>
    <source>
        <strain evidence="2 3">KF1</strain>
    </source>
</reference>
<gene>
    <name evidence="2" type="ORF">BV97_02293</name>
</gene>
<feature type="transmembrane region" description="Helical" evidence="1">
    <location>
        <begin position="12"/>
        <end position="32"/>
    </location>
</feature>
<name>A0A031JZB7_9SPHN</name>
<protein>
    <submittedName>
        <fullName evidence="2">Uncharacterized protein</fullName>
    </submittedName>
</protein>
<evidence type="ECO:0000313" key="3">
    <source>
        <dbReference type="Proteomes" id="UP000024329"/>
    </source>
</evidence>
<evidence type="ECO:0000256" key="1">
    <source>
        <dbReference type="SAM" id="Phobius"/>
    </source>
</evidence>
<dbReference type="AlphaFoldDB" id="A0A031JZB7"/>
<comment type="caution">
    <text evidence="2">The sequence shown here is derived from an EMBL/GenBank/DDBJ whole genome shotgun (WGS) entry which is preliminary data.</text>
</comment>
<dbReference type="RefSeq" id="WP_197524372.1">
    <property type="nucleotide sequence ID" value="NZ_CP017075.1"/>
</dbReference>
<organism evidence="2 3">
    <name type="scientific">Novosphingobium resinovorum</name>
    <dbReference type="NCBI Taxonomy" id="158500"/>
    <lineage>
        <taxon>Bacteria</taxon>
        <taxon>Pseudomonadati</taxon>
        <taxon>Pseudomonadota</taxon>
        <taxon>Alphaproteobacteria</taxon>
        <taxon>Sphingomonadales</taxon>
        <taxon>Sphingomonadaceae</taxon>
        <taxon>Novosphingobium</taxon>
    </lineage>
</organism>
<accession>A0A031JZB7</accession>
<keyword evidence="1" id="KW-0472">Membrane</keyword>
<keyword evidence="1" id="KW-0812">Transmembrane</keyword>
<evidence type="ECO:0000313" key="2">
    <source>
        <dbReference type="EMBL" id="EZP82269.1"/>
    </source>
</evidence>
<keyword evidence="1" id="KW-1133">Transmembrane helix</keyword>
<dbReference type="Proteomes" id="UP000024329">
    <property type="component" value="Unassembled WGS sequence"/>
</dbReference>
<sequence>MGIFKADFYRYFAFGFAGGALLVIGAMGIGHVSPLSNDLVPPAQAAQAE</sequence>
<dbReference type="PATRIC" id="fig|158500.4.peg.2336"/>
<dbReference type="EMBL" id="JFYZ01000010">
    <property type="protein sequence ID" value="EZP82269.1"/>
    <property type="molecule type" value="Genomic_DNA"/>
</dbReference>